<feature type="domain" description="Protein kinase" evidence="11">
    <location>
        <begin position="16"/>
        <end position="212"/>
    </location>
</feature>
<keyword evidence="13" id="KW-1185">Reference proteome</keyword>
<evidence type="ECO:0000256" key="5">
    <source>
        <dbReference type="ARBA" id="ARBA00022741"/>
    </source>
</evidence>
<feature type="region of interest" description="Disordered" evidence="10">
    <location>
        <begin position="1"/>
        <end position="40"/>
    </location>
</feature>
<dbReference type="InterPro" id="IPR011009">
    <property type="entry name" value="Kinase-like_dom_sf"/>
</dbReference>
<evidence type="ECO:0000256" key="2">
    <source>
        <dbReference type="ARBA" id="ARBA00012513"/>
    </source>
</evidence>
<dbReference type="Gene3D" id="1.10.510.10">
    <property type="entry name" value="Transferase(Phosphotransferase) domain 1"/>
    <property type="match status" value="1"/>
</dbReference>
<dbReference type="InterPro" id="IPR008266">
    <property type="entry name" value="Tyr_kinase_AS"/>
</dbReference>
<keyword evidence="6" id="KW-0418">Kinase</keyword>
<dbReference type="Pfam" id="PF00069">
    <property type="entry name" value="Pkinase"/>
    <property type="match status" value="1"/>
</dbReference>
<comment type="catalytic activity">
    <reaction evidence="8">
        <text>L-threonyl-[protein] + ATP = O-phospho-L-threonyl-[protein] + ADP + H(+)</text>
        <dbReference type="Rhea" id="RHEA:46608"/>
        <dbReference type="Rhea" id="RHEA-COMP:11060"/>
        <dbReference type="Rhea" id="RHEA-COMP:11605"/>
        <dbReference type="ChEBI" id="CHEBI:15378"/>
        <dbReference type="ChEBI" id="CHEBI:30013"/>
        <dbReference type="ChEBI" id="CHEBI:30616"/>
        <dbReference type="ChEBI" id="CHEBI:61977"/>
        <dbReference type="ChEBI" id="CHEBI:456216"/>
        <dbReference type="EC" id="2.7.11.1"/>
    </reaction>
</comment>
<accession>A0A7R9L9S0</accession>
<evidence type="ECO:0000313" key="13">
    <source>
        <dbReference type="Proteomes" id="UP000728032"/>
    </source>
</evidence>
<protein>
    <recommendedName>
        <fullName evidence="2">non-specific serine/threonine protein kinase</fullName>
        <ecNumber evidence="2">2.7.11.1</ecNumber>
    </recommendedName>
</protein>
<gene>
    <name evidence="12" type="ORF">ONB1V03_LOCUS972</name>
</gene>
<organism evidence="12">
    <name type="scientific">Oppiella nova</name>
    <dbReference type="NCBI Taxonomy" id="334625"/>
    <lineage>
        <taxon>Eukaryota</taxon>
        <taxon>Metazoa</taxon>
        <taxon>Ecdysozoa</taxon>
        <taxon>Arthropoda</taxon>
        <taxon>Chelicerata</taxon>
        <taxon>Arachnida</taxon>
        <taxon>Acari</taxon>
        <taxon>Acariformes</taxon>
        <taxon>Sarcoptiformes</taxon>
        <taxon>Oribatida</taxon>
        <taxon>Brachypylina</taxon>
        <taxon>Oppioidea</taxon>
        <taxon>Oppiidae</taxon>
        <taxon>Oppiella</taxon>
    </lineage>
</organism>
<evidence type="ECO:0000256" key="6">
    <source>
        <dbReference type="ARBA" id="ARBA00022777"/>
    </source>
</evidence>
<evidence type="ECO:0000259" key="11">
    <source>
        <dbReference type="PROSITE" id="PS50011"/>
    </source>
</evidence>
<dbReference type="PROSITE" id="PS00109">
    <property type="entry name" value="PROTEIN_KINASE_TYR"/>
    <property type="match status" value="1"/>
</dbReference>
<name>A0A7R9L9S0_9ACAR</name>
<dbReference type="GO" id="GO:0000408">
    <property type="term" value="C:EKC/KEOPS complex"/>
    <property type="evidence" value="ECO:0007669"/>
    <property type="project" value="TreeGrafter"/>
</dbReference>
<dbReference type="InterPro" id="IPR000719">
    <property type="entry name" value="Prot_kinase_dom"/>
</dbReference>
<comment type="similarity">
    <text evidence="1">Belongs to the protein kinase superfamily. BUD32 family.</text>
</comment>
<proteinExistence type="inferred from homology"/>
<dbReference type="SUPFAM" id="SSF56112">
    <property type="entry name" value="Protein kinase-like (PK-like)"/>
    <property type="match status" value="1"/>
</dbReference>
<evidence type="ECO:0000256" key="9">
    <source>
        <dbReference type="ARBA" id="ARBA00048679"/>
    </source>
</evidence>
<reference evidence="12" key="1">
    <citation type="submission" date="2020-11" db="EMBL/GenBank/DDBJ databases">
        <authorList>
            <person name="Tran Van P."/>
        </authorList>
    </citation>
    <scope>NUCLEOTIDE SEQUENCE</scope>
</reference>
<dbReference type="GO" id="GO:0004674">
    <property type="term" value="F:protein serine/threonine kinase activity"/>
    <property type="evidence" value="ECO:0007669"/>
    <property type="project" value="UniProtKB-EC"/>
</dbReference>
<dbReference type="EC" id="2.7.11.1" evidence="2"/>
<comment type="catalytic activity">
    <reaction evidence="9">
        <text>L-seryl-[protein] + ATP = O-phospho-L-seryl-[protein] + ADP + H(+)</text>
        <dbReference type="Rhea" id="RHEA:17989"/>
        <dbReference type="Rhea" id="RHEA-COMP:9863"/>
        <dbReference type="Rhea" id="RHEA-COMP:11604"/>
        <dbReference type="ChEBI" id="CHEBI:15378"/>
        <dbReference type="ChEBI" id="CHEBI:29999"/>
        <dbReference type="ChEBI" id="CHEBI:30616"/>
        <dbReference type="ChEBI" id="CHEBI:83421"/>
        <dbReference type="ChEBI" id="CHEBI:456216"/>
        <dbReference type="EC" id="2.7.11.1"/>
    </reaction>
</comment>
<dbReference type="Gene3D" id="3.30.200.20">
    <property type="entry name" value="Phosphorylase Kinase, domain 1"/>
    <property type="match status" value="1"/>
</dbReference>
<feature type="non-terminal residue" evidence="12">
    <location>
        <position position="212"/>
    </location>
</feature>
<dbReference type="AlphaFoldDB" id="A0A7R9L9S0"/>
<evidence type="ECO:0000256" key="7">
    <source>
        <dbReference type="ARBA" id="ARBA00022840"/>
    </source>
</evidence>
<dbReference type="GO" id="GO:0005524">
    <property type="term" value="F:ATP binding"/>
    <property type="evidence" value="ECO:0007669"/>
    <property type="project" value="UniProtKB-KW"/>
</dbReference>
<evidence type="ECO:0000256" key="3">
    <source>
        <dbReference type="ARBA" id="ARBA00022679"/>
    </source>
</evidence>
<evidence type="ECO:0000256" key="4">
    <source>
        <dbReference type="ARBA" id="ARBA00022694"/>
    </source>
</evidence>
<sequence length="212" mass="23175">MGDERAGSTGSTDSTGSTGTTDSTGSTGTTDKNGHTDGNEWTIGFRGAECRLWLGSYNGLSVVKKERFVKNYRITELNTKITKERIRAEVRAIAKIKDKSPELGPLLPSILFVDQNNIIMTRIEDSVNVCQYLSDGQTDETIDELLVALGQTIARIHNCGVIHGDLTTSNFMINSKKNLLIPIDFGLSSFSTSAEDRAVDLYVLEKVIISSH</sequence>
<evidence type="ECO:0000313" key="12">
    <source>
        <dbReference type="EMBL" id="CAD7637696.1"/>
    </source>
</evidence>
<keyword evidence="4" id="KW-0819">tRNA processing</keyword>
<feature type="compositionally biased region" description="Low complexity" evidence="10">
    <location>
        <begin position="7"/>
        <end position="31"/>
    </location>
</feature>
<dbReference type="PROSITE" id="PS50011">
    <property type="entry name" value="PROTEIN_KINASE_DOM"/>
    <property type="match status" value="1"/>
</dbReference>
<dbReference type="GO" id="GO:0005829">
    <property type="term" value="C:cytosol"/>
    <property type="evidence" value="ECO:0007669"/>
    <property type="project" value="TreeGrafter"/>
</dbReference>
<evidence type="ECO:0000256" key="8">
    <source>
        <dbReference type="ARBA" id="ARBA00047899"/>
    </source>
</evidence>
<dbReference type="GO" id="GO:0005634">
    <property type="term" value="C:nucleus"/>
    <property type="evidence" value="ECO:0007669"/>
    <property type="project" value="TreeGrafter"/>
</dbReference>
<keyword evidence="3" id="KW-0808">Transferase</keyword>
<evidence type="ECO:0000256" key="10">
    <source>
        <dbReference type="SAM" id="MobiDB-lite"/>
    </source>
</evidence>
<dbReference type="Proteomes" id="UP000728032">
    <property type="component" value="Unassembled WGS sequence"/>
</dbReference>
<dbReference type="OrthoDB" id="3399at2759"/>
<dbReference type="GO" id="GO:0008033">
    <property type="term" value="P:tRNA processing"/>
    <property type="evidence" value="ECO:0007669"/>
    <property type="project" value="UniProtKB-KW"/>
</dbReference>
<dbReference type="EMBL" id="OC914943">
    <property type="protein sequence ID" value="CAD7637696.1"/>
    <property type="molecule type" value="Genomic_DNA"/>
</dbReference>
<evidence type="ECO:0000256" key="1">
    <source>
        <dbReference type="ARBA" id="ARBA00010630"/>
    </source>
</evidence>
<dbReference type="PANTHER" id="PTHR12209">
    <property type="entry name" value="NON-SPECIFIC SERINE/THREONINE PROTEIN KINASE"/>
    <property type="match status" value="1"/>
</dbReference>
<keyword evidence="5" id="KW-0547">Nucleotide-binding</keyword>
<dbReference type="EMBL" id="CAJPVJ010000118">
    <property type="protein sequence ID" value="CAG2161208.1"/>
    <property type="molecule type" value="Genomic_DNA"/>
</dbReference>
<dbReference type="GO" id="GO:0070525">
    <property type="term" value="P:tRNA threonylcarbamoyladenosine metabolic process"/>
    <property type="evidence" value="ECO:0007669"/>
    <property type="project" value="TreeGrafter"/>
</dbReference>
<keyword evidence="7" id="KW-0067">ATP-binding</keyword>
<dbReference type="PANTHER" id="PTHR12209:SF0">
    <property type="entry name" value="EKC_KEOPS COMPLEX SUBUNIT TP53RK"/>
    <property type="match status" value="1"/>
</dbReference>